<reference evidence="4" key="1">
    <citation type="submission" date="2020-04" db="EMBL/GenBank/DDBJ databases">
        <authorList>
            <person name="Zhang T."/>
        </authorList>
    </citation>
    <scope>NUCLEOTIDE SEQUENCE</scope>
    <source>
        <strain evidence="4">HKST-UBA79</strain>
    </source>
</reference>
<comment type="caution">
    <text evidence="4">The sequence shown here is derived from an EMBL/GenBank/DDBJ whole genome shotgun (WGS) entry which is preliminary data.</text>
</comment>
<feature type="domain" description="Glycosyltransferase subfamily 4-like N-terminal" evidence="3">
    <location>
        <begin position="15"/>
        <end position="204"/>
    </location>
</feature>
<evidence type="ECO:0000313" key="4">
    <source>
        <dbReference type="EMBL" id="MCA9308626.1"/>
    </source>
</evidence>
<dbReference type="AlphaFoldDB" id="A0A955J288"/>
<dbReference type="Pfam" id="PF00534">
    <property type="entry name" value="Glycos_transf_1"/>
    <property type="match status" value="1"/>
</dbReference>
<dbReference type="Proteomes" id="UP000740557">
    <property type="component" value="Unassembled WGS sequence"/>
</dbReference>
<protein>
    <submittedName>
        <fullName evidence="4">Glycosyltransferase family 4 protein</fullName>
    </submittedName>
</protein>
<keyword evidence="1" id="KW-0808">Transferase</keyword>
<dbReference type="Gene3D" id="3.40.50.2000">
    <property type="entry name" value="Glycogen Phosphorylase B"/>
    <property type="match status" value="2"/>
</dbReference>
<dbReference type="InterPro" id="IPR001296">
    <property type="entry name" value="Glyco_trans_1"/>
</dbReference>
<proteinExistence type="predicted"/>
<dbReference type="PANTHER" id="PTHR46401">
    <property type="entry name" value="GLYCOSYLTRANSFERASE WBBK-RELATED"/>
    <property type="match status" value="1"/>
</dbReference>
<dbReference type="SUPFAM" id="SSF53756">
    <property type="entry name" value="UDP-Glycosyltransferase/glycogen phosphorylase"/>
    <property type="match status" value="1"/>
</dbReference>
<dbReference type="PANTHER" id="PTHR46401:SF2">
    <property type="entry name" value="GLYCOSYLTRANSFERASE WBBK-RELATED"/>
    <property type="match status" value="1"/>
</dbReference>
<dbReference type="EMBL" id="JAGQNX010000121">
    <property type="protein sequence ID" value="MCA9308626.1"/>
    <property type="molecule type" value="Genomic_DNA"/>
</dbReference>
<gene>
    <name evidence="4" type="ORF">KC980_03875</name>
</gene>
<name>A0A955J288_UNCKA</name>
<dbReference type="InterPro" id="IPR028098">
    <property type="entry name" value="Glyco_trans_4-like_N"/>
</dbReference>
<dbReference type="GO" id="GO:0016757">
    <property type="term" value="F:glycosyltransferase activity"/>
    <property type="evidence" value="ECO:0007669"/>
    <property type="project" value="InterPro"/>
</dbReference>
<evidence type="ECO:0000313" key="5">
    <source>
        <dbReference type="Proteomes" id="UP000740557"/>
    </source>
</evidence>
<dbReference type="Pfam" id="PF13439">
    <property type="entry name" value="Glyco_transf_4"/>
    <property type="match status" value="1"/>
</dbReference>
<dbReference type="CDD" id="cd03801">
    <property type="entry name" value="GT4_PimA-like"/>
    <property type="match status" value="1"/>
</dbReference>
<feature type="domain" description="Glycosyl transferase family 1" evidence="2">
    <location>
        <begin position="211"/>
        <end position="360"/>
    </location>
</feature>
<evidence type="ECO:0000259" key="2">
    <source>
        <dbReference type="Pfam" id="PF00534"/>
    </source>
</evidence>
<evidence type="ECO:0000259" key="3">
    <source>
        <dbReference type="Pfam" id="PF13439"/>
    </source>
</evidence>
<sequence>MDKKIGILIDRLNTGGVEKTAIQQVKALQELGYDATLLILSKNAVVKDAHKELLSKIKVEYLDQQIPNLLQITFKFPYFAFLELFHFTYPILLSIFADTPQKYDLIISHGSYTTFSAWALKKFRRLNYSIYFWDPIHFILNRVYSSKIPTPVIVVLSWIAKTIDKILCQDAQVIFVAANTHNDYFINECNVSKDKISRIPPGTPLGKPAHTKSPHVLMVTTWKEGKHPEYVFKIVDKNPKLKIHMVGRWLDKQMLKNFKQKINTGNYSKNIELLGEANEERLQKLYPEAAVLLTTNYEKGFGMPILEASACGTSFIAVKGSGANDFFTHGTEGFFTKEQDTETIVKYLTKFTTDLDFAKKQGLVAYKAVAKGFTWKDHALKLISNIK</sequence>
<accession>A0A955J288</accession>
<organism evidence="4 5">
    <name type="scientific">candidate division WWE3 bacterium</name>
    <dbReference type="NCBI Taxonomy" id="2053526"/>
    <lineage>
        <taxon>Bacteria</taxon>
        <taxon>Katanobacteria</taxon>
    </lineage>
</organism>
<evidence type="ECO:0000256" key="1">
    <source>
        <dbReference type="ARBA" id="ARBA00022679"/>
    </source>
</evidence>
<reference evidence="4" key="2">
    <citation type="journal article" date="2021" name="Microbiome">
        <title>Successional dynamics and alternative stable states in a saline activated sludge microbial community over 9 years.</title>
        <authorList>
            <person name="Wang Y."/>
            <person name="Ye J."/>
            <person name="Ju F."/>
            <person name="Liu L."/>
            <person name="Boyd J.A."/>
            <person name="Deng Y."/>
            <person name="Parks D.H."/>
            <person name="Jiang X."/>
            <person name="Yin X."/>
            <person name="Woodcroft B.J."/>
            <person name="Tyson G.W."/>
            <person name="Hugenholtz P."/>
            <person name="Polz M.F."/>
            <person name="Zhang T."/>
        </authorList>
    </citation>
    <scope>NUCLEOTIDE SEQUENCE</scope>
    <source>
        <strain evidence="4">HKST-UBA79</strain>
    </source>
</reference>